<dbReference type="PIRSF" id="PIRSF016838">
    <property type="entry name" value="PafC"/>
    <property type="match status" value="1"/>
</dbReference>
<feature type="domain" description="WYL" evidence="1">
    <location>
        <begin position="153"/>
        <end position="219"/>
    </location>
</feature>
<protein>
    <submittedName>
        <fullName evidence="4">WYL domain-containing protein</fullName>
    </submittedName>
</protein>
<feature type="domain" description="PafC HTH" evidence="2">
    <location>
        <begin position="7"/>
        <end position="128"/>
    </location>
</feature>
<sequence length="324" mass="34645">MAEPTADRLTRLLALIAYLRENQNVPVTEVADHFGITPAQVLSDINLLWVTGTPGYLPDDLIDFSADALDRDVITLTDARGMDRPLRLSTDEALSLLVALRALDALVADDGVLGAGPQALASAAAKLQDAAGAAAARAEAVQVDLRSTAAPGALTAVRHALAESCRVHLRYVSAADEVTARDVDPLELSSDGSMWFLRGWCHRTAGERTFRLDRVLAVDVLDDPATRVGTDRREPVPELGPDLPLVRLELTSRARWVAEHVPVEQVSTRQDGSILVEVRVADPAWLTNLVLSLGEAVLSVDPPALAAPVAARARAALDAYEELS</sequence>
<evidence type="ECO:0000259" key="3">
    <source>
        <dbReference type="Pfam" id="PF25583"/>
    </source>
</evidence>
<dbReference type="Proteomes" id="UP001165561">
    <property type="component" value="Unassembled WGS sequence"/>
</dbReference>
<dbReference type="InterPro" id="IPR057727">
    <property type="entry name" value="WCX_dom"/>
</dbReference>
<dbReference type="InterPro" id="IPR051534">
    <property type="entry name" value="CBASS_pafABC_assoc_protein"/>
</dbReference>
<feature type="domain" description="WCX" evidence="3">
    <location>
        <begin position="246"/>
        <end position="317"/>
    </location>
</feature>
<dbReference type="Pfam" id="PF13280">
    <property type="entry name" value="WYL"/>
    <property type="match status" value="1"/>
</dbReference>
<dbReference type="InterPro" id="IPR026881">
    <property type="entry name" value="WYL_dom"/>
</dbReference>
<dbReference type="EMBL" id="JARACI010001091">
    <property type="protein sequence ID" value="MDD9207364.1"/>
    <property type="molecule type" value="Genomic_DNA"/>
</dbReference>
<dbReference type="InterPro" id="IPR028349">
    <property type="entry name" value="PafC-like"/>
</dbReference>
<comment type="caution">
    <text evidence="4">The sequence shown here is derived from an EMBL/GenBank/DDBJ whole genome shotgun (WGS) entry which is preliminary data.</text>
</comment>
<dbReference type="PANTHER" id="PTHR34580:SF1">
    <property type="entry name" value="PROTEIN PAFC"/>
    <property type="match status" value="1"/>
</dbReference>
<dbReference type="PROSITE" id="PS52050">
    <property type="entry name" value="WYL"/>
    <property type="match status" value="1"/>
</dbReference>
<evidence type="ECO:0000259" key="1">
    <source>
        <dbReference type="Pfam" id="PF13280"/>
    </source>
</evidence>
<accession>A0ABT5TZ65</accession>
<gene>
    <name evidence="4" type="ORF">PU560_12935</name>
</gene>
<organism evidence="4 5">
    <name type="scientific">Georgenia halotolerans</name>
    <dbReference type="NCBI Taxonomy" id="3028317"/>
    <lineage>
        <taxon>Bacteria</taxon>
        <taxon>Bacillati</taxon>
        <taxon>Actinomycetota</taxon>
        <taxon>Actinomycetes</taxon>
        <taxon>Micrococcales</taxon>
        <taxon>Bogoriellaceae</taxon>
        <taxon>Georgenia</taxon>
    </lineage>
</organism>
<proteinExistence type="predicted"/>
<dbReference type="Pfam" id="PF19187">
    <property type="entry name" value="HTH_PafC"/>
    <property type="match status" value="1"/>
</dbReference>
<dbReference type="Pfam" id="PF25583">
    <property type="entry name" value="WCX"/>
    <property type="match status" value="1"/>
</dbReference>
<name>A0ABT5TZ65_9MICO</name>
<keyword evidence="5" id="KW-1185">Reference proteome</keyword>
<reference evidence="4" key="1">
    <citation type="submission" date="2023-02" db="EMBL/GenBank/DDBJ databases">
        <title>Georgenia sp.10Sc9-8, isolated from a soil sample collected from the Taklamakan desert.</title>
        <authorList>
            <person name="Liu S."/>
        </authorList>
    </citation>
    <scope>NUCLEOTIDE SEQUENCE</scope>
    <source>
        <strain evidence="4">10Sc9-8</strain>
    </source>
</reference>
<dbReference type="InterPro" id="IPR043839">
    <property type="entry name" value="PafC_HTH"/>
</dbReference>
<evidence type="ECO:0000313" key="5">
    <source>
        <dbReference type="Proteomes" id="UP001165561"/>
    </source>
</evidence>
<evidence type="ECO:0000259" key="2">
    <source>
        <dbReference type="Pfam" id="PF19187"/>
    </source>
</evidence>
<evidence type="ECO:0000313" key="4">
    <source>
        <dbReference type="EMBL" id="MDD9207364.1"/>
    </source>
</evidence>
<dbReference type="PANTHER" id="PTHR34580">
    <property type="match status" value="1"/>
</dbReference>